<keyword evidence="1" id="KW-0378">Hydrolase</keyword>
<dbReference type="GO" id="GO:0009002">
    <property type="term" value="F:serine-type D-Ala-D-Ala carboxypeptidase activity"/>
    <property type="evidence" value="ECO:0007669"/>
    <property type="project" value="UniProtKB-EC"/>
</dbReference>
<dbReference type="AlphaFoldDB" id="A0A9W3SDN3"/>
<dbReference type="EC" id="3.4.16.4" evidence="1"/>
<dbReference type="RefSeq" id="WP_404222579.1">
    <property type="nucleotide sequence ID" value="NZ_NTVU01000095.1"/>
</dbReference>
<keyword evidence="1" id="KW-0121">Carboxypeptidase</keyword>
<organism evidence="1 2">
    <name type="scientific">Bacillus thuringiensis</name>
    <dbReference type="NCBI Taxonomy" id="1428"/>
    <lineage>
        <taxon>Bacteria</taxon>
        <taxon>Bacillati</taxon>
        <taxon>Bacillota</taxon>
        <taxon>Bacilli</taxon>
        <taxon>Bacillales</taxon>
        <taxon>Bacillaceae</taxon>
        <taxon>Bacillus</taxon>
        <taxon>Bacillus cereus group</taxon>
    </lineage>
</organism>
<protein>
    <submittedName>
        <fullName evidence="1">D-alanyl-D-alanine carboxypeptidase</fullName>
        <ecNumber evidence="1">3.4.16.4</ecNumber>
    </submittedName>
</protein>
<gene>
    <name evidence="1" type="primary">vanY_2</name>
    <name evidence="1" type="ORF">BT246_38030</name>
</gene>
<dbReference type="EMBL" id="CP015350">
    <property type="protein sequence ID" value="ANS49151.1"/>
    <property type="molecule type" value="Genomic_DNA"/>
</dbReference>
<keyword evidence="1" id="KW-0645">Protease</keyword>
<evidence type="ECO:0000313" key="1">
    <source>
        <dbReference type="EMBL" id="ANS49151.1"/>
    </source>
</evidence>
<sequence length="108" mass="12674">MKKWCFLLLFLFLLGFAFMNKALFFQNKVEVQKYDQNHKDNIDNTGTTLIIQKKEIVKEHIYQGNLLLINSKYSMRQEGVKSDIVNLSKHNELINGYGLLNTNIYLSK</sequence>
<reference evidence="1 2" key="1">
    <citation type="submission" date="2016-04" db="EMBL/GenBank/DDBJ databases">
        <title>High quality genome of the nematocidal Bacillus thuringiensis MYBT18246.</title>
        <authorList>
            <person name="Hollensteiner J."/>
            <person name="Poehlein A."/>
            <person name="Sproeer C."/>
            <person name="Bunk B."/>
            <person name="Rosenstiel P."/>
            <person name="Schulenburg H."/>
            <person name="Liesegang H."/>
        </authorList>
    </citation>
    <scope>NUCLEOTIDE SEQUENCE [LARGE SCALE GENOMIC DNA]</scope>
    <source>
        <strain evidence="1 2">MYBT18246</strain>
    </source>
</reference>
<proteinExistence type="predicted"/>
<accession>A0A9W3SDN3</accession>
<name>A0A9W3SDN3_BACTU</name>
<evidence type="ECO:0000313" key="2">
    <source>
        <dbReference type="Proteomes" id="UP000092743"/>
    </source>
</evidence>
<dbReference type="Proteomes" id="UP000092743">
    <property type="component" value="Chromosome"/>
</dbReference>